<dbReference type="Pfam" id="PF00702">
    <property type="entry name" value="Hydrolase"/>
    <property type="match status" value="1"/>
</dbReference>
<dbReference type="NCBIfam" id="TIGR01509">
    <property type="entry name" value="HAD-SF-IA-v3"/>
    <property type="match status" value="1"/>
</dbReference>
<dbReference type="Gene3D" id="3.40.50.1000">
    <property type="entry name" value="HAD superfamily/HAD-like"/>
    <property type="match status" value="1"/>
</dbReference>
<dbReference type="InterPro" id="IPR011949">
    <property type="entry name" value="HAD-SF_hydro_IA_REG-2-like"/>
</dbReference>
<dbReference type="SUPFAM" id="SSF56784">
    <property type="entry name" value="HAD-like"/>
    <property type="match status" value="1"/>
</dbReference>
<dbReference type="InterPro" id="IPR006439">
    <property type="entry name" value="HAD-SF_hydro_IA"/>
</dbReference>
<dbReference type="PANTHER" id="PTHR46649:SF4">
    <property type="entry name" value="HALOACID DEHALOGENASE-LIKE HYDROLASE (HAD) SUPERFAMILY PROTEIN"/>
    <property type="match status" value="1"/>
</dbReference>
<reference evidence="1" key="1">
    <citation type="submission" date="2014-05" db="EMBL/GenBank/DDBJ databases">
        <title>The transcriptome of the halophilic microalga Tetraselmis sp. GSL018 isolated from the Great Salt Lake, Utah.</title>
        <authorList>
            <person name="Jinkerson R.E."/>
            <person name="D'Adamo S."/>
            <person name="Posewitz M.C."/>
        </authorList>
    </citation>
    <scope>NUCLEOTIDE SEQUENCE</scope>
    <source>
        <strain evidence="1">GSL018</strain>
    </source>
</reference>
<organism evidence="1">
    <name type="scientific">Tetraselmis sp. GSL018</name>
    <dbReference type="NCBI Taxonomy" id="582737"/>
    <lineage>
        <taxon>Eukaryota</taxon>
        <taxon>Viridiplantae</taxon>
        <taxon>Chlorophyta</taxon>
        <taxon>core chlorophytes</taxon>
        <taxon>Chlorodendrophyceae</taxon>
        <taxon>Chlorodendrales</taxon>
        <taxon>Chlorodendraceae</taxon>
        <taxon>Tetraselmis</taxon>
    </lineage>
</organism>
<dbReference type="NCBIfam" id="TIGR01549">
    <property type="entry name" value="HAD-SF-IA-v1"/>
    <property type="match status" value="1"/>
</dbReference>
<dbReference type="Gene3D" id="1.10.150.720">
    <property type="entry name" value="Haloacid dehalogenase-like hydrolase"/>
    <property type="match status" value="1"/>
</dbReference>
<dbReference type="EMBL" id="GBEZ01021827">
    <property type="protein sequence ID" value="JAC64958.1"/>
    <property type="molecule type" value="Transcribed_RNA"/>
</dbReference>
<name>A0A061QZ03_9CHLO</name>
<accession>A0A061QZ03</accession>
<dbReference type="CDD" id="cd16415">
    <property type="entry name" value="HAD_dREG-2_like"/>
    <property type="match status" value="1"/>
</dbReference>
<gene>
    <name evidence="1" type="ORF">TSPGSL018_17148</name>
</gene>
<sequence length="292" mass="32834">MSNLPLLSVARLAKQATFGWLPLATLQSRSGRQFAGGTPLPLPLSTVKQPKHMNSLAAFAEAGPPESNRQTFVKALLLDVAGTLLNPTEPVTEVYRRYDRNHVITATDAEMLRRFRSAYNRPWGRSTIRYVGDGREFWKYVVTETTGCNDNEFFEGIYEYYARKEAWRVTSGAIECLRELKEKGVKIALVSNFDTRLRRILEDMQLTSLFDAVIVSAEVSAEKPNPVIFTAAVETLGLSPEECVHVGDDRRNDLWGARDAGCHALLWGYDVQDMAQVKQWVEHGCVEDDDTC</sequence>
<dbReference type="GO" id="GO:0016787">
    <property type="term" value="F:hydrolase activity"/>
    <property type="evidence" value="ECO:0007669"/>
    <property type="project" value="UniProtKB-KW"/>
</dbReference>
<protein>
    <submittedName>
        <fullName evidence="1">Haloacid dehalogenase-like hydrolase domain-containing protein 3-like</fullName>
    </submittedName>
</protein>
<dbReference type="PANTHER" id="PTHR46649">
    <property type="match status" value="1"/>
</dbReference>
<keyword evidence="1" id="KW-0378">Hydrolase</keyword>
<dbReference type="InterPro" id="IPR044924">
    <property type="entry name" value="HAD-SF_hydro_IA_REG-2-like_cap"/>
</dbReference>
<dbReference type="NCBIfam" id="TIGR02252">
    <property type="entry name" value="DREG-2"/>
    <property type="match status" value="1"/>
</dbReference>
<dbReference type="PRINTS" id="PR00413">
    <property type="entry name" value="HADHALOGNASE"/>
</dbReference>
<dbReference type="InterPro" id="IPR023214">
    <property type="entry name" value="HAD_sf"/>
</dbReference>
<dbReference type="AlphaFoldDB" id="A0A061QZ03"/>
<dbReference type="SFLD" id="SFLDG01129">
    <property type="entry name" value="C1.5:_HAD__Beta-PGM__Phosphata"/>
    <property type="match status" value="1"/>
</dbReference>
<dbReference type="SFLD" id="SFLDS00003">
    <property type="entry name" value="Haloacid_Dehalogenase"/>
    <property type="match status" value="1"/>
</dbReference>
<evidence type="ECO:0000313" key="1">
    <source>
        <dbReference type="EMBL" id="JAC64958.1"/>
    </source>
</evidence>
<proteinExistence type="predicted"/>
<dbReference type="InterPro" id="IPR036412">
    <property type="entry name" value="HAD-like_sf"/>
</dbReference>